<dbReference type="PANTHER" id="PTHR42759">
    <property type="entry name" value="MOXR FAMILY PROTEIN"/>
    <property type="match status" value="1"/>
</dbReference>
<dbReference type="CDD" id="cd00009">
    <property type="entry name" value="AAA"/>
    <property type="match status" value="1"/>
</dbReference>
<dbReference type="InterPro" id="IPR027417">
    <property type="entry name" value="P-loop_NTPase"/>
</dbReference>
<accession>A0ABP5PD10</accession>
<keyword evidence="3" id="KW-1185">Reference proteome</keyword>
<organism evidence="2 3">
    <name type="scientific">Nonomuraea monospora</name>
    <dbReference type="NCBI Taxonomy" id="568818"/>
    <lineage>
        <taxon>Bacteria</taxon>
        <taxon>Bacillati</taxon>
        <taxon>Actinomycetota</taxon>
        <taxon>Actinomycetes</taxon>
        <taxon>Streptosporangiales</taxon>
        <taxon>Streptosporangiaceae</taxon>
        <taxon>Nonomuraea</taxon>
    </lineage>
</organism>
<dbReference type="InterPro" id="IPR050764">
    <property type="entry name" value="CbbQ/NirQ/NorQ/GpvN"/>
</dbReference>
<dbReference type="PANTHER" id="PTHR42759:SF1">
    <property type="entry name" value="MAGNESIUM-CHELATASE SUBUNIT CHLD"/>
    <property type="match status" value="1"/>
</dbReference>
<proteinExistence type="predicted"/>
<evidence type="ECO:0000313" key="3">
    <source>
        <dbReference type="Proteomes" id="UP001499843"/>
    </source>
</evidence>
<sequence length="371" mass="38090">MSGGDTRIVLEALSIAVSAGVPTLLWGSPGTGKTSAVVALADSLNWPIEVVIGSIREPSDFAGLPVISDGTVRLTPPAWAQRLATAGHGLLFLDELTTAPPAVQAAMLRVVLERVVGDVRLPDKVQVVAAANPPEEAADGWDLAPPLANRLVHLNWPVDGRQIARGLAVGFPAPSLSGFAQPPSREQVVEARATVAAFLEVRPTLALRVPSNGGTATGAGSQGWPSPRSWEATAKLMAACKAAGAAAEVLAVLVTGAVGEGAALEFLSWLEHLDLPDPTAVLANPDAFDLPHRSDRAFAVLTSVVAVAVSAGDADRWDAAWRVIAKAARTAPDVASLAARTLAGHRPPGAAIPSALLELTPILRAAGLLGD</sequence>
<reference evidence="3" key="1">
    <citation type="journal article" date="2019" name="Int. J. Syst. Evol. Microbiol.">
        <title>The Global Catalogue of Microorganisms (GCM) 10K type strain sequencing project: providing services to taxonomists for standard genome sequencing and annotation.</title>
        <authorList>
            <consortium name="The Broad Institute Genomics Platform"/>
            <consortium name="The Broad Institute Genome Sequencing Center for Infectious Disease"/>
            <person name="Wu L."/>
            <person name="Ma J."/>
        </authorList>
    </citation>
    <scope>NUCLEOTIDE SEQUENCE [LARGE SCALE GENOMIC DNA]</scope>
    <source>
        <strain evidence="3">JCM 16114</strain>
    </source>
</reference>
<dbReference type="Gene3D" id="3.40.50.300">
    <property type="entry name" value="P-loop containing nucleotide triphosphate hydrolases"/>
    <property type="match status" value="1"/>
</dbReference>
<comment type="caution">
    <text evidence="2">The sequence shown here is derived from an EMBL/GenBank/DDBJ whole genome shotgun (WGS) entry which is preliminary data.</text>
</comment>
<feature type="domain" description="AAA+ ATPase" evidence="1">
    <location>
        <begin position="19"/>
        <end position="168"/>
    </location>
</feature>
<dbReference type="Proteomes" id="UP001499843">
    <property type="component" value="Unassembled WGS sequence"/>
</dbReference>
<dbReference type="SUPFAM" id="SSF52540">
    <property type="entry name" value="P-loop containing nucleoside triphosphate hydrolases"/>
    <property type="match status" value="1"/>
</dbReference>
<evidence type="ECO:0000259" key="1">
    <source>
        <dbReference type="SMART" id="SM00382"/>
    </source>
</evidence>
<dbReference type="Pfam" id="PF07728">
    <property type="entry name" value="AAA_5"/>
    <property type="match status" value="1"/>
</dbReference>
<dbReference type="InterPro" id="IPR003593">
    <property type="entry name" value="AAA+_ATPase"/>
</dbReference>
<gene>
    <name evidence="2" type="ORF">GCM10009850_051310</name>
</gene>
<dbReference type="RefSeq" id="WP_344479347.1">
    <property type="nucleotide sequence ID" value="NZ_BAAAQX010000013.1"/>
</dbReference>
<dbReference type="SMART" id="SM00382">
    <property type="entry name" value="AAA"/>
    <property type="match status" value="1"/>
</dbReference>
<evidence type="ECO:0000313" key="2">
    <source>
        <dbReference type="EMBL" id="GAA2209672.1"/>
    </source>
</evidence>
<protein>
    <submittedName>
        <fullName evidence="2">MoxR family ATPase</fullName>
    </submittedName>
</protein>
<name>A0ABP5PD10_9ACTN</name>
<dbReference type="InterPro" id="IPR011704">
    <property type="entry name" value="ATPase_dyneun-rel_AAA"/>
</dbReference>
<dbReference type="EMBL" id="BAAAQX010000013">
    <property type="protein sequence ID" value="GAA2209672.1"/>
    <property type="molecule type" value="Genomic_DNA"/>
</dbReference>